<dbReference type="EMBL" id="LRFG02000004">
    <property type="protein sequence ID" value="PCO04862.1"/>
    <property type="molecule type" value="Genomic_DNA"/>
</dbReference>
<dbReference type="InterPro" id="IPR019109">
    <property type="entry name" value="MamF_MmsF"/>
</dbReference>
<evidence type="ECO:0000313" key="6">
    <source>
        <dbReference type="EMBL" id="PCO04862.1"/>
    </source>
</evidence>
<keyword evidence="2 5" id="KW-0812">Transmembrane</keyword>
<evidence type="ECO:0000313" key="7">
    <source>
        <dbReference type="Proteomes" id="UP000218427"/>
    </source>
</evidence>
<evidence type="ECO:0000256" key="4">
    <source>
        <dbReference type="ARBA" id="ARBA00023136"/>
    </source>
</evidence>
<proteinExistence type="predicted"/>
<organism evidence="6 7">
    <name type="scientific">Microbulbifer flavimaris</name>
    <dbReference type="NCBI Taxonomy" id="1781068"/>
    <lineage>
        <taxon>Bacteria</taxon>
        <taxon>Pseudomonadati</taxon>
        <taxon>Pseudomonadota</taxon>
        <taxon>Gammaproteobacteria</taxon>
        <taxon>Cellvibrionales</taxon>
        <taxon>Microbulbiferaceae</taxon>
        <taxon>Microbulbifer</taxon>
    </lineage>
</organism>
<evidence type="ECO:0000256" key="3">
    <source>
        <dbReference type="ARBA" id="ARBA00022989"/>
    </source>
</evidence>
<protein>
    <submittedName>
        <fullName evidence="6">DUF4870 domain-containing protein</fullName>
    </submittedName>
</protein>
<name>A0ABX4HYT2_9GAMM</name>
<feature type="transmembrane region" description="Helical" evidence="5">
    <location>
        <begin position="56"/>
        <end position="89"/>
    </location>
</feature>
<dbReference type="Proteomes" id="UP000218427">
    <property type="component" value="Unassembled WGS sequence"/>
</dbReference>
<keyword evidence="7" id="KW-1185">Reference proteome</keyword>
<evidence type="ECO:0000256" key="5">
    <source>
        <dbReference type="SAM" id="Phobius"/>
    </source>
</evidence>
<gene>
    <name evidence="6" type="ORF">AWR36_012780</name>
</gene>
<accession>A0ABX4HYT2</accession>
<keyword evidence="4 5" id="KW-0472">Membrane</keyword>
<sequence length="114" mass="12951">MEKDTYLMLMHISQLAGVFIPGAGFIIPVVLWALHRDQSVEVDRHGKVILNWMISALIYSMICVVLMFVLIGFLGLFVLLLVNIIFVIVGTVNASEGKLWRYPLSIQFFRIDNP</sequence>
<dbReference type="Pfam" id="PF09685">
    <property type="entry name" value="MamF_MmsF"/>
    <property type="match status" value="1"/>
</dbReference>
<comment type="caution">
    <text evidence="6">The sequence shown here is derived from an EMBL/GenBank/DDBJ whole genome shotgun (WGS) entry which is preliminary data.</text>
</comment>
<reference evidence="6" key="1">
    <citation type="submission" date="2017-08" db="EMBL/GenBank/DDBJ databases">
        <title>Microbulbifer marisrubri sp. nov., a halophilic alphaproteobacterium isolated from marine sediment of the Yellow Sea, China.</title>
        <authorList>
            <person name="Zhang G."/>
            <person name="Xiong Q."/>
        </authorList>
    </citation>
    <scope>NUCLEOTIDE SEQUENCE [LARGE SCALE GENOMIC DNA]</scope>
    <source>
        <strain evidence="6">WRN-8</strain>
    </source>
</reference>
<feature type="transmembrane region" description="Helical" evidence="5">
    <location>
        <begin position="12"/>
        <end position="35"/>
    </location>
</feature>
<keyword evidence="3 5" id="KW-1133">Transmembrane helix</keyword>
<evidence type="ECO:0000256" key="1">
    <source>
        <dbReference type="ARBA" id="ARBA00004141"/>
    </source>
</evidence>
<comment type="subcellular location">
    <subcellularLocation>
        <location evidence="1">Membrane</location>
        <topology evidence="1">Multi-pass membrane protein</topology>
    </subcellularLocation>
</comment>
<evidence type="ECO:0000256" key="2">
    <source>
        <dbReference type="ARBA" id="ARBA00022692"/>
    </source>
</evidence>